<protein>
    <recommendedName>
        <fullName evidence="2">carbonic anhydrase</fullName>
        <ecNumber evidence="2">4.2.1.1</ecNumber>
    </recommendedName>
</protein>
<keyword evidence="10" id="KW-1185">Reference proteome</keyword>
<comment type="similarity">
    <text evidence="1">Belongs to the alpha-carbonic anhydrase family.</text>
</comment>
<feature type="domain" description="Alpha-carbonic anhydrase" evidence="8">
    <location>
        <begin position="32"/>
        <end position="313"/>
    </location>
</feature>
<dbReference type="SMART" id="SM01057">
    <property type="entry name" value="Carb_anhydrase"/>
    <property type="match status" value="1"/>
</dbReference>
<evidence type="ECO:0000256" key="5">
    <source>
        <dbReference type="ARBA" id="ARBA00023239"/>
    </source>
</evidence>
<evidence type="ECO:0000259" key="8">
    <source>
        <dbReference type="PROSITE" id="PS51144"/>
    </source>
</evidence>
<dbReference type="PANTHER" id="PTHR18952">
    <property type="entry name" value="CARBONIC ANHYDRASE"/>
    <property type="match status" value="1"/>
</dbReference>
<evidence type="ECO:0000256" key="1">
    <source>
        <dbReference type="ARBA" id="ARBA00010718"/>
    </source>
</evidence>
<evidence type="ECO:0000256" key="2">
    <source>
        <dbReference type="ARBA" id="ARBA00012925"/>
    </source>
</evidence>
<dbReference type="GO" id="GO:0004089">
    <property type="term" value="F:carbonate dehydratase activity"/>
    <property type="evidence" value="ECO:0007669"/>
    <property type="project" value="UniProtKB-EC"/>
</dbReference>
<dbReference type="InterPro" id="IPR023561">
    <property type="entry name" value="Carbonic_anhydrase_a-class"/>
</dbReference>
<dbReference type="Proteomes" id="UP000241890">
    <property type="component" value="Unassembled WGS sequence"/>
</dbReference>
<comment type="catalytic activity">
    <reaction evidence="6">
        <text>hydrogencarbonate + H(+) = CO2 + H2O</text>
        <dbReference type="Rhea" id="RHEA:10748"/>
        <dbReference type="ChEBI" id="CHEBI:15377"/>
        <dbReference type="ChEBI" id="CHEBI:15378"/>
        <dbReference type="ChEBI" id="CHEBI:16526"/>
        <dbReference type="ChEBI" id="CHEBI:17544"/>
        <dbReference type="EC" id="4.2.1.1"/>
    </reaction>
</comment>
<dbReference type="InParanoid" id="A0A2R5GYC5"/>
<keyword evidence="4" id="KW-0862">Zinc</keyword>
<keyword evidence="5" id="KW-0456">Lyase</keyword>
<keyword evidence="7" id="KW-0732">Signal</keyword>
<dbReference type="OrthoDB" id="429145at2759"/>
<dbReference type="Pfam" id="PF00194">
    <property type="entry name" value="Carb_anhydrase"/>
    <property type="match status" value="1"/>
</dbReference>
<keyword evidence="3" id="KW-0479">Metal-binding</keyword>
<evidence type="ECO:0000256" key="6">
    <source>
        <dbReference type="ARBA" id="ARBA00048348"/>
    </source>
</evidence>
<dbReference type="EC" id="4.2.1.1" evidence="2"/>
<feature type="signal peptide" evidence="7">
    <location>
        <begin position="1"/>
        <end position="22"/>
    </location>
</feature>
<proteinExistence type="inferred from homology"/>
<evidence type="ECO:0000313" key="10">
    <source>
        <dbReference type="Proteomes" id="UP000241890"/>
    </source>
</evidence>
<dbReference type="Gene3D" id="3.10.200.10">
    <property type="entry name" value="Alpha carbonic anhydrase"/>
    <property type="match status" value="1"/>
</dbReference>
<dbReference type="PROSITE" id="PS51144">
    <property type="entry name" value="ALPHA_CA_2"/>
    <property type="match status" value="1"/>
</dbReference>
<accession>A0A2R5GYC5</accession>
<dbReference type="InterPro" id="IPR036398">
    <property type="entry name" value="CA_dom_sf"/>
</dbReference>
<evidence type="ECO:0000256" key="4">
    <source>
        <dbReference type="ARBA" id="ARBA00022833"/>
    </source>
</evidence>
<dbReference type="AlphaFoldDB" id="A0A2R5GYC5"/>
<dbReference type="InterPro" id="IPR001148">
    <property type="entry name" value="CA_dom"/>
</dbReference>
<feature type="chain" id="PRO_5015348442" description="carbonic anhydrase" evidence="7">
    <location>
        <begin position="23"/>
        <end position="334"/>
    </location>
</feature>
<evidence type="ECO:0000313" key="9">
    <source>
        <dbReference type="EMBL" id="GBG33723.1"/>
    </source>
</evidence>
<organism evidence="9 10">
    <name type="scientific">Hondaea fermentalgiana</name>
    <dbReference type="NCBI Taxonomy" id="2315210"/>
    <lineage>
        <taxon>Eukaryota</taxon>
        <taxon>Sar</taxon>
        <taxon>Stramenopiles</taxon>
        <taxon>Bigyra</taxon>
        <taxon>Labyrinthulomycetes</taxon>
        <taxon>Thraustochytrida</taxon>
        <taxon>Thraustochytriidae</taxon>
        <taxon>Hondaea</taxon>
    </lineage>
</organism>
<comment type="caution">
    <text evidence="9">The sequence shown here is derived from an EMBL/GenBank/DDBJ whole genome shotgun (WGS) entry which is preliminary data.</text>
</comment>
<gene>
    <name evidence="9" type="ORF">FCC1311_099462</name>
</gene>
<evidence type="ECO:0000256" key="3">
    <source>
        <dbReference type="ARBA" id="ARBA00022723"/>
    </source>
</evidence>
<dbReference type="PANTHER" id="PTHR18952:SF265">
    <property type="entry name" value="CARBONIC ANHYDRASE"/>
    <property type="match status" value="1"/>
</dbReference>
<name>A0A2R5GYC5_9STRA</name>
<dbReference type="EMBL" id="BEYU01000166">
    <property type="protein sequence ID" value="GBG33723.1"/>
    <property type="molecule type" value="Genomic_DNA"/>
</dbReference>
<reference evidence="9 10" key="1">
    <citation type="submission" date="2017-12" db="EMBL/GenBank/DDBJ databases">
        <title>Sequencing, de novo assembly and annotation of complete genome of a new Thraustochytrid species, strain FCC1311.</title>
        <authorList>
            <person name="Sedici K."/>
            <person name="Godart F."/>
            <person name="Aiese Cigliano R."/>
            <person name="Sanseverino W."/>
            <person name="Barakat M."/>
            <person name="Ortet P."/>
            <person name="Marechal E."/>
            <person name="Cagnac O."/>
            <person name="Amato A."/>
        </authorList>
    </citation>
    <scope>NUCLEOTIDE SEQUENCE [LARGE SCALE GENOMIC DNA]</scope>
</reference>
<evidence type="ECO:0000256" key="7">
    <source>
        <dbReference type="SAM" id="SignalP"/>
    </source>
</evidence>
<dbReference type="GO" id="GO:0008270">
    <property type="term" value="F:zinc ion binding"/>
    <property type="evidence" value="ECO:0007669"/>
    <property type="project" value="InterPro"/>
</dbReference>
<dbReference type="SUPFAM" id="SSF51069">
    <property type="entry name" value="Carbonic anhydrase"/>
    <property type="match status" value="1"/>
</dbReference>
<dbReference type="CDD" id="cd00326">
    <property type="entry name" value="alpha_CA"/>
    <property type="match status" value="1"/>
</dbReference>
<sequence>MVTVKGLAGVLAAAAVLGSGEACSTNHIRELKDFAASEAGRKLRGSAISGTYCTLDEQSPINLPSLPTLRASLTPEQAYSPIEIEFHETDEDSKMILENLGGTIEVVPEHTDIYITHNSHAKELGRGVDVNETYQVAQFHFHWDTSFSGYGSEHYRGGEAFPIEMHIVSFNTKYGDIGTAVGNDDGLLVIGIFGEKSKRKLANEEFSKISDAILEAEESDDGFLADAHVELEDFSLETMISSIDLAKYDSYKGSLTTPSCNQIVSWVVMHDTLKLSAEQIRAFQKAHKSESELIAPNYREIQARNGRTVHRSQILCDPKDKDCRLGEFLSLQGF</sequence>